<organism evidence="2 3">
    <name type="scientific">Canariomyces notabilis</name>
    <dbReference type="NCBI Taxonomy" id="2074819"/>
    <lineage>
        <taxon>Eukaryota</taxon>
        <taxon>Fungi</taxon>
        <taxon>Dikarya</taxon>
        <taxon>Ascomycota</taxon>
        <taxon>Pezizomycotina</taxon>
        <taxon>Sordariomycetes</taxon>
        <taxon>Sordariomycetidae</taxon>
        <taxon>Sordariales</taxon>
        <taxon>Chaetomiaceae</taxon>
        <taxon>Canariomyces</taxon>
    </lineage>
</organism>
<accession>A0AAN6QEM8</accession>
<reference evidence="2" key="2">
    <citation type="submission" date="2023-05" db="EMBL/GenBank/DDBJ databases">
        <authorList>
            <consortium name="Lawrence Berkeley National Laboratory"/>
            <person name="Steindorff A."/>
            <person name="Hensen N."/>
            <person name="Bonometti L."/>
            <person name="Westerberg I."/>
            <person name="Brannstrom I.O."/>
            <person name="Guillou S."/>
            <person name="Cros-Aarteil S."/>
            <person name="Calhoun S."/>
            <person name="Haridas S."/>
            <person name="Kuo A."/>
            <person name="Mondo S."/>
            <person name="Pangilinan J."/>
            <person name="Riley R."/>
            <person name="Labutti K."/>
            <person name="Andreopoulos B."/>
            <person name="Lipzen A."/>
            <person name="Chen C."/>
            <person name="Yanf M."/>
            <person name="Daum C."/>
            <person name="Ng V."/>
            <person name="Clum A."/>
            <person name="Ohm R."/>
            <person name="Martin F."/>
            <person name="Silar P."/>
            <person name="Natvig D."/>
            <person name="Lalanne C."/>
            <person name="Gautier V."/>
            <person name="Ament-Velasquez S.L."/>
            <person name="Kruys A."/>
            <person name="Hutchinson M.I."/>
            <person name="Powell A.J."/>
            <person name="Barry K."/>
            <person name="Miller A.N."/>
            <person name="Grigoriev I.V."/>
            <person name="Debuchy R."/>
            <person name="Gladieux P."/>
            <person name="Thoren M.H."/>
            <person name="Johannesson H."/>
        </authorList>
    </citation>
    <scope>NUCLEOTIDE SEQUENCE</scope>
    <source>
        <strain evidence="2">CBS 508.74</strain>
    </source>
</reference>
<evidence type="ECO:0000313" key="2">
    <source>
        <dbReference type="EMBL" id="KAK4108216.1"/>
    </source>
</evidence>
<evidence type="ECO:0000256" key="1">
    <source>
        <dbReference type="SAM" id="MobiDB-lite"/>
    </source>
</evidence>
<sequence>MTSQHISATRPSHDAILNTVLETFHAYNASRPLCYVGLREVPPDQFEAVNAHFSAQVHAGFNALHDFGVISDASLLMSCPDPPNEGLWLTIRILKQPLDMSEDCMHRTFTPAASPSRTPDNLPPRPRYQTACLP</sequence>
<comment type="caution">
    <text evidence="2">The sequence shown here is derived from an EMBL/GenBank/DDBJ whole genome shotgun (WGS) entry which is preliminary data.</text>
</comment>
<protein>
    <submittedName>
        <fullName evidence="2">Uncharacterized protein</fullName>
    </submittedName>
</protein>
<name>A0AAN6QEM8_9PEZI</name>
<proteinExistence type="predicted"/>
<feature type="region of interest" description="Disordered" evidence="1">
    <location>
        <begin position="109"/>
        <end position="134"/>
    </location>
</feature>
<evidence type="ECO:0000313" key="3">
    <source>
        <dbReference type="Proteomes" id="UP001302812"/>
    </source>
</evidence>
<keyword evidence="3" id="KW-1185">Reference proteome</keyword>
<dbReference type="EMBL" id="MU853365">
    <property type="protein sequence ID" value="KAK4108216.1"/>
    <property type="molecule type" value="Genomic_DNA"/>
</dbReference>
<dbReference type="GeneID" id="89943441"/>
<reference evidence="2" key="1">
    <citation type="journal article" date="2023" name="Mol. Phylogenet. Evol.">
        <title>Genome-scale phylogeny and comparative genomics of the fungal order Sordariales.</title>
        <authorList>
            <person name="Hensen N."/>
            <person name="Bonometti L."/>
            <person name="Westerberg I."/>
            <person name="Brannstrom I.O."/>
            <person name="Guillou S."/>
            <person name="Cros-Aarteil S."/>
            <person name="Calhoun S."/>
            <person name="Haridas S."/>
            <person name="Kuo A."/>
            <person name="Mondo S."/>
            <person name="Pangilinan J."/>
            <person name="Riley R."/>
            <person name="LaButti K."/>
            <person name="Andreopoulos B."/>
            <person name="Lipzen A."/>
            <person name="Chen C."/>
            <person name="Yan M."/>
            <person name="Daum C."/>
            <person name="Ng V."/>
            <person name="Clum A."/>
            <person name="Steindorff A."/>
            <person name="Ohm R.A."/>
            <person name="Martin F."/>
            <person name="Silar P."/>
            <person name="Natvig D.O."/>
            <person name="Lalanne C."/>
            <person name="Gautier V."/>
            <person name="Ament-Velasquez S.L."/>
            <person name="Kruys A."/>
            <person name="Hutchinson M.I."/>
            <person name="Powell A.J."/>
            <person name="Barry K."/>
            <person name="Miller A.N."/>
            <person name="Grigoriev I.V."/>
            <person name="Debuchy R."/>
            <person name="Gladieux P."/>
            <person name="Hiltunen Thoren M."/>
            <person name="Johannesson H."/>
        </authorList>
    </citation>
    <scope>NUCLEOTIDE SEQUENCE</scope>
    <source>
        <strain evidence="2">CBS 508.74</strain>
    </source>
</reference>
<dbReference type="Proteomes" id="UP001302812">
    <property type="component" value="Unassembled WGS sequence"/>
</dbReference>
<dbReference type="RefSeq" id="XP_064665786.1">
    <property type="nucleotide sequence ID" value="XM_064819315.1"/>
</dbReference>
<dbReference type="AlphaFoldDB" id="A0AAN6QEM8"/>
<gene>
    <name evidence="2" type="ORF">N656DRAFT_848851</name>
</gene>